<name>A0A182WPD4_9DIPT</name>
<protein>
    <submittedName>
        <fullName evidence="2">Uncharacterized protein</fullName>
    </submittedName>
</protein>
<keyword evidence="3" id="KW-1185">Reference proteome</keyword>
<proteinExistence type="predicted"/>
<dbReference type="VEuPathDB" id="VectorBase:AMIN014539"/>
<dbReference type="AlphaFoldDB" id="A0A182WPD4"/>
<dbReference type="Proteomes" id="UP000075920">
    <property type="component" value="Unassembled WGS sequence"/>
</dbReference>
<accession>A0A182WPD4</accession>
<evidence type="ECO:0000256" key="1">
    <source>
        <dbReference type="SAM" id="MobiDB-lite"/>
    </source>
</evidence>
<sequence length="25" mass="2906">MLVSPRETGVESRHSSKDARRYICQ</sequence>
<dbReference type="EnsemblMetazoa" id="AMIN014539-RA">
    <property type="protein sequence ID" value="AMIN014539-PA"/>
    <property type="gene ID" value="AMIN014539"/>
</dbReference>
<reference evidence="2" key="2">
    <citation type="submission" date="2020-05" db="UniProtKB">
        <authorList>
            <consortium name="EnsemblMetazoa"/>
        </authorList>
    </citation>
    <scope>IDENTIFICATION</scope>
    <source>
        <strain evidence="2">MINIMUS1</strain>
    </source>
</reference>
<feature type="region of interest" description="Disordered" evidence="1">
    <location>
        <begin position="1"/>
        <end position="25"/>
    </location>
</feature>
<evidence type="ECO:0000313" key="2">
    <source>
        <dbReference type="EnsemblMetazoa" id="AMIN014539-PA"/>
    </source>
</evidence>
<reference evidence="3" key="1">
    <citation type="submission" date="2013-03" db="EMBL/GenBank/DDBJ databases">
        <title>The Genome Sequence of Anopheles minimus MINIMUS1.</title>
        <authorList>
            <consortium name="The Broad Institute Genomics Platform"/>
            <person name="Neafsey D.E."/>
            <person name="Walton C."/>
            <person name="Walker B."/>
            <person name="Young S.K."/>
            <person name="Zeng Q."/>
            <person name="Gargeya S."/>
            <person name="Fitzgerald M."/>
            <person name="Haas B."/>
            <person name="Abouelleil A."/>
            <person name="Allen A.W."/>
            <person name="Alvarado L."/>
            <person name="Arachchi H.M."/>
            <person name="Berlin A.M."/>
            <person name="Chapman S.B."/>
            <person name="Gainer-Dewar J."/>
            <person name="Goldberg J."/>
            <person name="Griggs A."/>
            <person name="Gujja S."/>
            <person name="Hansen M."/>
            <person name="Howarth C."/>
            <person name="Imamovic A."/>
            <person name="Ireland A."/>
            <person name="Larimer J."/>
            <person name="McCowan C."/>
            <person name="Murphy C."/>
            <person name="Pearson M."/>
            <person name="Poon T.W."/>
            <person name="Priest M."/>
            <person name="Roberts A."/>
            <person name="Saif S."/>
            <person name="Shea T."/>
            <person name="Sisk P."/>
            <person name="Sykes S."/>
            <person name="Wortman J."/>
            <person name="Nusbaum C."/>
            <person name="Birren B."/>
        </authorList>
    </citation>
    <scope>NUCLEOTIDE SEQUENCE [LARGE SCALE GENOMIC DNA]</scope>
    <source>
        <strain evidence="3">MINIMUS1</strain>
    </source>
</reference>
<organism evidence="2 3">
    <name type="scientific">Anopheles minimus</name>
    <dbReference type="NCBI Taxonomy" id="112268"/>
    <lineage>
        <taxon>Eukaryota</taxon>
        <taxon>Metazoa</taxon>
        <taxon>Ecdysozoa</taxon>
        <taxon>Arthropoda</taxon>
        <taxon>Hexapoda</taxon>
        <taxon>Insecta</taxon>
        <taxon>Pterygota</taxon>
        <taxon>Neoptera</taxon>
        <taxon>Endopterygota</taxon>
        <taxon>Diptera</taxon>
        <taxon>Nematocera</taxon>
        <taxon>Culicoidea</taxon>
        <taxon>Culicidae</taxon>
        <taxon>Anophelinae</taxon>
        <taxon>Anopheles</taxon>
    </lineage>
</organism>
<evidence type="ECO:0000313" key="3">
    <source>
        <dbReference type="Proteomes" id="UP000075920"/>
    </source>
</evidence>
<feature type="compositionally biased region" description="Basic and acidic residues" evidence="1">
    <location>
        <begin position="8"/>
        <end position="25"/>
    </location>
</feature>